<protein>
    <submittedName>
        <fullName evidence="10">(Mediterranean fruit fly) hypothetical protein</fullName>
    </submittedName>
</protein>
<comment type="caution">
    <text evidence="10">The sequence shown here is derived from an EMBL/GenBank/DDBJ whole genome shotgun (WGS) entry which is preliminary data.</text>
</comment>
<evidence type="ECO:0000259" key="8">
    <source>
        <dbReference type="SMART" id="SM00644"/>
    </source>
</evidence>
<accession>A0A811UBP3</accession>
<evidence type="ECO:0000256" key="5">
    <source>
        <dbReference type="ARBA" id="ARBA00022859"/>
    </source>
</evidence>
<keyword evidence="5" id="KW-0391">Immunity</keyword>
<dbReference type="GO" id="GO:0008745">
    <property type="term" value="F:N-acetylmuramoyl-L-alanine amidase activity"/>
    <property type="evidence" value="ECO:0007669"/>
    <property type="project" value="InterPro"/>
</dbReference>
<evidence type="ECO:0000259" key="9">
    <source>
        <dbReference type="SMART" id="SM00701"/>
    </source>
</evidence>
<keyword evidence="7" id="KW-0732">Signal</keyword>
<dbReference type="InterPro" id="IPR006619">
    <property type="entry name" value="PGRP_domain_met/bac"/>
</dbReference>
<keyword evidence="3" id="KW-0964">Secreted</keyword>
<evidence type="ECO:0000256" key="4">
    <source>
        <dbReference type="ARBA" id="ARBA00022588"/>
    </source>
</evidence>
<sequence>MKVKPLAVLKMSCIFVILKPLLLLVALQILFDDTTQAAPTTNADTKPLSNWLNRSGTETTTTTATDEHSSSKAKSNLKWTSRSAWQAAPAIHIPTRITGAVGGVSHVIIHHTATPAAACRQSTNACAATIRAVQHNHQQQRGWDDIGYNFLIGGSEERAEIYEGRGFGVVGAHAVGYNARSVGIAVIGDWTADLPPGPVLEKMQDLIAYGVQKGHIQRNYVLLGHRQVKATDCPGSRLYNELKEWPHYEQHAV</sequence>
<proteinExistence type="inferred from homology"/>
<dbReference type="GO" id="GO:0008270">
    <property type="term" value="F:zinc ion binding"/>
    <property type="evidence" value="ECO:0007669"/>
    <property type="project" value="InterPro"/>
</dbReference>
<evidence type="ECO:0000256" key="6">
    <source>
        <dbReference type="SAM" id="MobiDB-lite"/>
    </source>
</evidence>
<evidence type="ECO:0000256" key="7">
    <source>
        <dbReference type="SAM" id="SignalP"/>
    </source>
</evidence>
<dbReference type="CDD" id="cd06583">
    <property type="entry name" value="PGRP"/>
    <property type="match status" value="1"/>
</dbReference>
<dbReference type="SMART" id="SM00701">
    <property type="entry name" value="PGRP"/>
    <property type="match status" value="1"/>
</dbReference>
<evidence type="ECO:0000313" key="11">
    <source>
        <dbReference type="Proteomes" id="UP000606786"/>
    </source>
</evidence>
<dbReference type="Pfam" id="PF01510">
    <property type="entry name" value="Amidase_2"/>
    <property type="match status" value="1"/>
</dbReference>
<feature type="signal peptide" evidence="7">
    <location>
        <begin position="1"/>
        <end position="37"/>
    </location>
</feature>
<feature type="chain" id="PRO_5032417868" evidence="7">
    <location>
        <begin position="38"/>
        <end position="253"/>
    </location>
</feature>
<reference evidence="10" key="1">
    <citation type="submission" date="2020-11" db="EMBL/GenBank/DDBJ databases">
        <authorList>
            <person name="Whitehead M."/>
        </authorList>
    </citation>
    <scope>NUCLEOTIDE SEQUENCE</scope>
    <source>
        <strain evidence="10">EGII</strain>
    </source>
</reference>
<keyword evidence="4" id="KW-0399">Innate immunity</keyword>
<evidence type="ECO:0000256" key="3">
    <source>
        <dbReference type="ARBA" id="ARBA00022525"/>
    </source>
</evidence>
<dbReference type="GO" id="GO:0009253">
    <property type="term" value="P:peptidoglycan catabolic process"/>
    <property type="evidence" value="ECO:0007669"/>
    <property type="project" value="InterPro"/>
</dbReference>
<dbReference type="InterPro" id="IPR036505">
    <property type="entry name" value="Amidase/PGRP_sf"/>
</dbReference>
<dbReference type="GO" id="GO:0005576">
    <property type="term" value="C:extracellular region"/>
    <property type="evidence" value="ECO:0007669"/>
    <property type="project" value="UniProtKB-SubCell"/>
</dbReference>
<comment type="similarity">
    <text evidence="2">Belongs to the N-acetylmuramoyl-L-alanine amidase 2 family.</text>
</comment>
<evidence type="ECO:0000256" key="2">
    <source>
        <dbReference type="ARBA" id="ARBA00007553"/>
    </source>
</evidence>
<dbReference type="InterPro" id="IPR002502">
    <property type="entry name" value="Amidase_domain"/>
</dbReference>
<dbReference type="InterPro" id="IPR015510">
    <property type="entry name" value="PGRP"/>
</dbReference>
<feature type="compositionally biased region" description="Polar residues" evidence="6">
    <location>
        <begin position="41"/>
        <end position="56"/>
    </location>
</feature>
<dbReference type="GO" id="GO:0045087">
    <property type="term" value="P:innate immune response"/>
    <property type="evidence" value="ECO:0007669"/>
    <property type="project" value="UniProtKB-KW"/>
</dbReference>
<name>A0A811UBP3_CERCA</name>
<dbReference type="AlphaFoldDB" id="A0A811UBP3"/>
<evidence type="ECO:0000313" key="10">
    <source>
        <dbReference type="EMBL" id="CAD6996304.1"/>
    </source>
</evidence>
<dbReference type="EMBL" id="CAJHJT010000001">
    <property type="protein sequence ID" value="CAD6996304.1"/>
    <property type="molecule type" value="Genomic_DNA"/>
</dbReference>
<feature type="domain" description="Peptidoglycan recognition protein family" evidence="9">
    <location>
        <begin position="77"/>
        <end position="229"/>
    </location>
</feature>
<dbReference type="Gene3D" id="3.40.80.10">
    <property type="entry name" value="Peptidoglycan recognition protein-like"/>
    <property type="match status" value="1"/>
</dbReference>
<keyword evidence="11" id="KW-1185">Reference proteome</keyword>
<dbReference type="Proteomes" id="UP000606786">
    <property type="component" value="Unassembled WGS sequence"/>
</dbReference>
<organism evidence="10 11">
    <name type="scientific">Ceratitis capitata</name>
    <name type="common">Mediterranean fruit fly</name>
    <name type="synonym">Tephritis capitata</name>
    <dbReference type="NCBI Taxonomy" id="7213"/>
    <lineage>
        <taxon>Eukaryota</taxon>
        <taxon>Metazoa</taxon>
        <taxon>Ecdysozoa</taxon>
        <taxon>Arthropoda</taxon>
        <taxon>Hexapoda</taxon>
        <taxon>Insecta</taxon>
        <taxon>Pterygota</taxon>
        <taxon>Neoptera</taxon>
        <taxon>Endopterygota</taxon>
        <taxon>Diptera</taxon>
        <taxon>Brachycera</taxon>
        <taxon>Muscomorpha</taxon>
        <taxon>Tephritoidea</taxon>
        <taxon>Tephritidae</taxon>
        <taxon>Ceratitis</taxon>
        <taxon>Ceratitis</taxon>
    </lineage>
</organism>
<gene>
    <name evidence="10" type="ORF">CCAP1982_LOCUS4983</name>
</gene>
<feature type="region of interest" description="Disordered" evidence="6">
    <location>
        <begin position="41"/>
        <end position="75"/>
    </location>
</feature>
<feature type="domain" description="N-acetylmuramoyl-L-alanine amidase" evidence="8">
    <location>
        <begin position="94"/>
        <end position="235"/>
    </location>
</feature>
<dbReference type="OrthoDB" id="10001926at2759"/>
<evidence type="ECO:0000256" key="1">
    <source>
        <dbReference type="ARBA" id="ARBA00004613"/>
    </source>
</evidence>
<dbReference type="PANTHER" id="PTHR11022:SF77">
    <property type="entry name" value="PEPTIDOGLYCAN-RECOGNITION PROTEIN LB"/>
    <property type="match status" value="1"/>
</dbReference>
<dbReference type="SUPFAM" id="SSF55846">
    <property type="entry name" value="N-acetylmuramoyl-L-alanine amidase-like"/>
    <property type="match status" value="1"/>
</dbReference>
<comment type="subcellular location">
    <subcellularLocation>
        <location evidence="1">Secreted</location>
    </subcellularLocation>
</comment>
<dbReference type="SMART" id="SM00644">
    <property type="entry name" value="Ami_2"/>
    <property type="match status" value="1"/>
</dbReference>
<dbReference type="PANTHER" id="PTHR11022">
    <property type="entry name" value="PEPTIDOGLYCAN RECOGNITION PROTEIN"/>
    <property type="match status" value="1"/>
</dbReference>
<dbReference type="FunFam" id="3.40.80.10:FF:000001">
    <property type="entry name" value="Peptidoglycan recognition protein 1"/>
    <property type="match status" value="1"/>
</dbReference>